<dbReference type="GO" id="GO:0003677">
    <property type="term" value="F:DNA binding"/>
    <property type="evidence" value="ECO:0007669"/>
    <property type="project" value="UniProtKB-UniRule"/>
</dbReference>
<dbReference type="Proteomes" id="UP000886749">
    <property type="component" value="Unassembled WGS sequence"/>
</dbReference>
<feature type="compositionally biased region" description="Polar residues" evidence="3">
    <location>
        <begin position="202"/>
        <end position="212"/>
    </location>
</feature>
<dbReference type="PROSITE" id="PS50977">
    <property type="entry name" value="HTH_TETR_2"/>
    <property type="match status" value="1"/>
</dbReference>
<sequence>MSNEMTQTKIKDAFRELTIKNSFAKVKVADIIAKAGISRMTFYRHYLDKYALLEEVCFDDFNLFVQIYGKNAIWKDITMSILNVIRNNGKFYKKVLEDKEAKDCLFDALGRVSCCYTGKTAFRGVYSAWDGTLCNWAESNFLQAPEEIYLTLILNLPIKEVLPDTELDRAVKGYENKTMEEFRKEGNPNTAKTAQRKGAGNSYVQSHDQSQN</sequence>
<gene>
    <name evidence="5" type="ORF">IAB36_01935</name>
</gene>
<evidence type="ECO:0000256" key="1">
    <source>
        <dbReference type="ARBA" id="ARBA00023125"/>
    </source>
</evidence>
<dbReference type="PANTHER" id="PTHR43479">
    <property type="entry name" value="ACREF/ENVCD OPERON REPRESSOR-RELATED"/>
    <property type="match status" value="1"/>
</dbReference>
<evidence type="ECO:0000256" key="3">
    <source>
        <dbReference type="SAM" id="MobiDB-lite"/>
    </source>
</evidence>
<evidence type="ECO:0000313" key="6">
    <source>
        <dbReference type="Proteomes" id="UP000886749"/>
    </source>
</evidence>
<reference evidence="5" key="2">
    <citation type="journal article" date="2021" name="PeerJ">
        <title>Extensive microbial diversity within the chicken gut microbiome revealed by metagenomics and culture.</title>
        <authorList>
            <person name="Gilroy R."/>
            <person name="Ravi A."/>
            <person name="Getino M."/>
            <person name="Pursley I."/>
            <person name="Horton D.L."/>
            <person name="Alikhan N.F."/>
            <person name="Baker D."/>
            <person name="Gharbi K."/>
            <person name="Hall N."/>
            <person name="Watson M."/>
            <person name="Adriaenssens E.M."/>
            <person name="Foster-Nyarko E."/>
            <person name="Jarju S."/>
            <person name="Secka A."/>
            <person name="Antonio M."/>
            <person name="Oren A."/>
            <person name="Chaudhuri R.R."/>
            <person name="La Ragione R."/>
            <person name="Hildebrand F."/>
            <person name="Pallen M.J."/>
        </authorList>
    </citation>
    <scope>NUCLEOTIDE SEQUENCE</scope>
    <source>
        <strain evidence="5">CHK184-25365</strain>
    </source>
</reference>
<dbReference type="InterPro" id="IPR009057">
    <property type="entry name" value="Homeodomain-like_sf"/>
</dbReference>
<dbReference type="EMBL" id="DVGY01000047">
    <property type="protein sequence ID" value="HIR40568.1"/>
    <property type="molecule type" value="Genomic_DNA"/>
</dbReference>
<comment type="caution">
    <text evidence="5">The sequence shown here is derived from an EMBL/GenBank/DDBJ whole genome shotgun (WGS) entry which is preliminary data.</text>
</comment>
<evidence type="ECO:0000256" key="2">
    <source>
        <dbReference type="PROSITE-ProRule" id="PRU00335"/>
    </source>
</evidence>
<evidence type="ECO:0000313" key="5">
    <source>
        <dbReference type="EMBL" id="HIR40568.1"/>
    </source>
</evidence>
<protein>
    <submittedName>
        <fullName evidence="5">TetR family transcriptional regulator</fullName>
    </submittedName>
</protein>
<dbReference type="Pfam" id="PF00440">
    <property type="entry name" value="TetR_N"/>
    <property type="match status" value="1"/>
</dbReference>
<accession>A0A9D1AIJ2</accession>
<feature type="domain" description="HTH tetR-type" evidence="4">
    <location>
        <begin position="4"/>
        <end position="64"/>
    </location>
</feature>
<dbReference type="PANTHER" id="PTHR43479:SF7">
    <property type="entry name" value="TETR-FAMILY TRANSCRIPTIONAL REGULATOR"/>
    <property type="match status" value="1"/>
</dbReference>
<feature type="DNA-binding region" description="H-T-H motif" evidence="2">
    <location>
        <begin position="27"/>
        <end position="46"/>
    </location>
</feature>
<organism evidence="5 6">
    <name type="scientific">Candidatus Egerieicola pullicola</name>
    <dbReference type="NCBI Taxonomy" id="2840775"/>
    <lineage>
        <taxon>Bacteria</taxon>
        <taxon>Bacillati</taxon>
        <taxon>Bacillota</taxon>
        <taxon>Clostridia</taxon>
        <taxon>Eubacteriales</taxon>
        <taxon>Oscillospiraceae</taxon>
        <taxon>Oscillospiraceae incertae sedis</taxon>
        <taxon>Candidatus Egerieicola</taxon>
    </lineage>
</organism>
<reference evidence="5" key="1">
    <citation type="submission" date="2020-10" db="EMBL/GenBank/DDBJ databases">
        <authorList>
            <person name="Gilroy R."/>
        </authorList>
    </citation>
    <scope>NUCLEOTIDE SEQUENCE</scope>
    <source>
        <strain evidence="5">CHK184-25365</strain>
    </source>
</reference>
<feature type="region of interest" description="Disordered" evidence="3">
    <location>
        <begin position="179"/>
        <end position="212"/>
    </location>
</feature>
<dbReference type="AlphaFoldDB" id="A0A9D1AIJ2"/>
<dbReference type="Gene3D" id="1.10.357.10">
    <property type="entry name" value="Tetracycline Repressor, domain 2"/>
    <property type="match status" value="1"/>
</dbReference>
<keyword evidence="1 2" id="KW-0238">DNA-binding</keyword>
<dbReference type="InterPro" id="IPR001647">
    <property type="entry name" value="HTH_TetR"/>
</dbReference>
<proteinExistence type="predicted"/>
<dbReference type="SUPFAM" id="SSF46689">
    <property type="entry name" value="Homeodomain-like"/>
    <property type="match status" value="1"/>
</dbReference>
<dbReference type="InterPro" id="IPR050624">
    <property type="entry name" value="HTH-type_Tx_Regulator"/>
</dbReference>
<evidence type="ECO:0000259" key="4">
    <source>
        <dbReference type="PROSITE" id="PS50977"/>
    </source>
</evidence>
<name>A0A9D1AIJ2_9FIRM</name>